<dbReference type="GO" id="GO:0016810">
    <property type="term" value="F:hydrolase activity, acting on carbon-nitrogen (but not peptide) bonds"/>
    <property type="evidence" value="ECO:0007669"/>
    <property type="project" value="InterPro"/>
</dbReference>
<dbReference type="InterPro" id="IPR050248">
    <property type="entry name" value="Polysacc_deacetylase_ArnD"/>
</dbReference>
<evidence type="ECO:0000313" key="8">
    <source>
        <dbReference type="EMBL" id="SHE65215.1"/>
    </source>
</evidence>
<keyword evidence="4" id="KW-0479">Metal-binding</keyword>
<sequence length="297" mass="31767">MLVSRFVMSLVVTGALLGGCAKPPSTQLEVSSFSARPVDRAVVTDTILPGSVPISKAQPMPMRVFSSTHLAGRTMAVASTTDIALRPGEVILTFDDGPRPGRTNAILDTLDEYGVKATFLMLGRAAEAYPKMAQQVALRGHTVGSHTYDHTDLTTLTRQEALDDFARGERAVAAALAGTGAAPAPFFRFPYLAQSGFLRTSMMQGNVVVLDVDIDSKDYYKDTPETVAARTLARLDARGSGIILFHDIHARTVAMLPGFLAELQARGYSVVRLAPKDTGIFGRDVITADGPTVRTTL</sequence>
<dbReference type="EMBL" id="FQVC01000002">
    <property type="protein sequence ID" value="SHE65215.1"/>
    <property type="molecule type" value="Genomic_DNA"/>
</dbReference>
<accession>A0A1M4V8C3</accession>
<dbReference type="GO" id="GO:0046872">
    <property type="term" value="F:metal ion binding"/>
    <property type="evidence" value="ECO:0007669"/>
    <property type="project" value="UniProtKB-KW"/>
</dbReference>
<evidence type="ECO:0000256" key="3">
    <source>
        <dbReference type="ARBA" id="ARBA00020071"/>
    </source>
</evidence>
<dbReference type="PANTHER" id="PTHR10587">
    <property type="entry name" value="GLYCOSYL TRANSFERASE-RELATED"/>
    <property type="match status" value="1"/>
</dbReference>
<protein>
    <recommendedName>
        <fullName evidence="3">Chitooligosaccharide deacetylase</fullName>
    </recommendedName>
    <alternativeName>
        <fullName evidence="6">Nodulation protein B</fullName>
    </alternativeName>
</protein>
<dbReference type="CDD" id="cd10917">
    <property type="entry name" value="CE4_NodB_like_6s_7s"/>
    <property type="match status" value="1"/>
</dbReference>
<evidence type="ECO:0000256" key="4">
    <source>
        <dbReference type="ARBA" id="ARBA00022723"/>
    </source>
</evidence>
<dbReference type="PROSITE" id="PS51257">
    <property type="entry name" value="PROKAR_LIPOPROTEIN"/>
    <property type="match status" value="1"/>
</dbReference>
<feature type="domain" description="NodB homology" evidence="7">
    <location>
        <begin position="88"/>
        <end position="271"/>
    </location>
</feature>
<evidence type="ECO:0000256" key="5">
    <source>
        <dbReference type="ARBA" id="ARBA00022801"/>
    </source>
</evidence>
<keyword evidence="5" id="KW-0378">Hydrolase</keyword>
<evidence type="ECO:0000256" key="2">
    <source>
        <dbReference type="ARBA" id="ARBA00010973"/>
    </source>
</evidence>
<dbReference type="AlphaFoldDB" id="A0A1M4V8C3"/>
<dbReference type="Proteomes" id="UP000184533">
    <property type="component" value="Unassembled WGS sequence"/>
</dbReference>
<dbReference type="Gene3D" id="3.20.20.370">
    <property type="entry name" value="Glycoside hydrolase/deacetylase"/>
    <property type="match status" value="1"/>
</dbReference>
<dbReference type="GO" id="GO:0016020">
    <property type="term" value="C:membrane"/>
    <property type="evidence" value="ECO:0007669"/>
    <property type="project" value="TreeGrafter"/>
</dbReference>
<reference evidence="8 9" key="1">
    <citation type="submission" date="2016-11" db="EMBL/GenBank/DDBJ databases">
        <authorList>
            <person name="Jaros S."/>
            <person name="Januszkiewicz K."/>
            <person name="Wedrychowicz H."/>
        </authorList>
    </citation>
    <scope>NUCLEOTIDE SEQUENCE [LARGE SCALE GENOMIC DNA]</scope>
    <source>
        <strain evidence="8 9">DSM 17137</strain>
    </source>
</reference>
<dbReference type="InterPro" id="IPR011330">
    <property type="entry name" value="Glyco_hydro/deAcase_b/a-brl"/>
</dbReference>
<dbReference type="InterPro" id="IPR002509">
    <property type="entry name" value="NODB_dom"/>
</dbReference>
<evidence type="ECO:0000259" key="7">
    <source>
        <dbReference type="PROSITE" id="PS51677"/>
    </source>
</evidence>
<dbReference type="Pfam" id="PF01522">
    <property type="entry name" value="Polysacc_deac_1"/>
    <property type="match status" value="1"/>
</dbReference>
<organism evidence="8 9">
    <name type="scientific">Devosia limi DSM 17137</name>
    <dbReference type="NCBI Taxonomy" id="1121477"/>
    <lineage>
        <taxon>Bacteria</taxon>
        <taxon>Pseudomonadati</taxon>
        <taxon>Pseudomonadota</taxon>
        <taxon>Alphaproteobacteria</taxon>
        <taxon>Hyphomicrobiales</taxon>
        <taxon>Devosiaceae</taxon>
        <taxon>Devosia</taxon>
    </lineage>
</organism>
<evidence type="ECO:0000256" key="6">
    <source>
        <dbReference type="ARBA" id="ARBA00032976"/>
    </source>
</evidence>
<comment type="function">
    <text evidence="1">Is involved in generating a small heat-stable compound (Nod), an acylated oligomer of N-acetylglucosamine, that stimulates mitosis in various plant protoplasts.</text>
</comment>
<dbReference type="PROSITE" id="PS51677">
    <property type="entry name" value="NODB"/>
    <property type="match status" value="1"/>
</dbReference>
<dbReference type="SUPFAM" id="SSF88713">
    <property type="entry name" value="Glycoside hydrolase/deacetylase"/>
    <property type="match status" value="1"/>
</dbReference>
<evidence type="ECO:0000256" key="1">
    <source>
        <dbReference type="ARBA" id="ARBA00003236"/>
    </source>
</evidence>
<dbReference type="GO" id="GO:0005975">
    <property type="term" value="P:carbohydrate metabolic process"/>
    <property type="evidence" value="ECO:0007669"/>
    <property type="project" value="InterPro"/>
</dbReference>
<name>A0A1M4V8C3_9HYPH</name>
<evidence type="ECO:0000313" key="9">
    <source>
        <dbReference type="Proteomes" id="UP000184533"/>
    </source>
</evidence>
<dbReference type="RefSeq" id="WP_244468808.1">
    <property type="nucleotide sequence ID" value="NZ_FQVC01000002.1"/>
</dbReference>
<proteinExistence type="inferred from homology"/>
<gene>
    <name evidence="8" type="ORF">SAMN02745223_00793</name>
</gene>
<dbReference type="PANTHER" id="PTHR10587:SF133">
    <property type="entry name" value="CHITIN DEACETYLASE 1-RELATED"/>
    <property type="match status" value="1"/>
</dbReference>
<comment type="similarity">
    <text evidence="2">Belongs to the polysaccharide deacetylase family.</text>
</comment>